<dbReference type="InterPro" id="IPR001867">
    <property type="entry name" value="OmpR/PhoB-type_DNA-bd"/>
</dbReference>
<accession>A0ABD7NPS4</accession>
<keyword evidence="1" id="KW-0238">DNA-binding</keyword>
<dbReference type="InterPro" id="IPR016032">
    <property type="entry name" value="Sig_transdc_resp-reg_C-effctor"/>
</dbReference>
<protein>
    <submittedName>
        <fullName evidence="3">CadC family transcriptional regulator</fullName>
    </submittedName>
</protein>
<sequence length="147" mass="17320">MRKFGYILGDDINGVLVLKENRVLIPLNFHKISQKHIYLRQTMFRLLEFMLERGNSGLLRDEIIMRSVWEAYGLKSSGPRLWQVMNELKKKLFDLGVDEDLIMRVEGRGYMLNTAGYEPVYIRASYERFNRFLISSQHTTGMVKKVK</sequence>
<feature type="domain" description="OmpR/PhoB-type" evidence="2">
    <location>
        <begin position="34"/>
        <end position="112"/>
    </location>
</feature>
<organism evidence="3 4">
    <name type="scientific">Klebsiella pneumoniae</name>
    <dbReference type="NCBI Taxonomy" id="573"/>
    <lineage>
        <taxon>Bacteria</taxon>
        <taxon>Pseudomonadati</taxon>
        <taxon>Pseudomonadota</taxon>
        <taxon>Gammaproteobacteria</taxon>
        <taxon>Enterobacterales</taxon>
        <taxon>Enterobacteriaceae</taxon>
        <taxon>Klebsiella/Raoultella group</taxon>
        <taxon>Klebsiella</taxon>
        <taxon>Klebsiella pneumoniae complex</taxon>
    </lineage>
</organism>
<reference evidence="3 4" key="1">
    <citation type="submission" date="2018-08" db="EMBL/GenBank/DDBJ databases">
        <authorList>
            <consortium name="Pathogen Informatics"/>
        </authorList>
    </citation>
    <scope>NUCLEOTIDE SEQUENCE [LARGE SCALE GENOMIC DNA]</scope>
    <source>
        <strain evidence="3 4">EuSCAPE_GR114</strain>
    </source>
</reference>
<evidence type="ECO:0000313" key="3">
    <source>
        <dbReference type="EMBL" id="SVS26120.1"/>
    </source>
</evidence>
<dbReference type="EMBL" id="UIXM01000007">
    <property type="protein sequence ID" value="SVS26120.1"/>
    <property type="molecule type" value="Genomic_DNA"/>
</dbReference>
<dbReference type="GO" id="GO:0003677">
    <property type="term" value="F:DNA binding"/>
    <property type="evidence" value="ECO:0007669"/>
    <property type="project" value="UniProtKB-KW"/>
</dbReference>
<evidence type="ECO:0000259" key="2">
    <source>
        <dbReference type="SMART" id="SM00862"/>
    </source>
</evidence>
<dbReference type="AlphaFoldDB" id="A0ABD7NPS4"/>
<dbReference type="Proteomes" id="UP000259497">
    <property type="component" value="Unassembled WGS sequence"/>
</dbReference>
<dbReference type="SMART" id="SM00862">
    <property type="entry name" value="Trans_reg_C"/>
    <property type="match status" value="1"/>
</dbReference>
<gene>
    <name evidence="3" type="ORF">SAMEA3649733_02806</name>
</gene>
<evidence type="ECO:0000313" key="4">
    <source>
        <dbReference type="Proteomes" id="UP000259497"/>
    </source>
</evidence>
<dbReference type="Gene3D" id="1.10.10.10">
    <property type="entry name" value="Winged helix-like DNA-binding domain superfamily/Winged helix DNA-binding domain"/>
    <property type="match status" value="1"/>
</dbReference>
<dbReference type="InterPro" id="IPR036388">
    <property type="entry name" value="WH-like_DNA-bd_sf"/>
</dbReference>
<name>A0ABD7NPS4_KLEPN</name>
<proteinExistence type="predicted"/>
<dbReference type="Pfam" id="PF00486">
    <property type="entry name" value="Trans_reg_C"/>
    <property type="match status" value="1"/>
</dbReference>
<dbReference type="RefSeq" id="WP_004204695.1">
    <property type="nucleotide sequence ID" value="NZ_BQGY01000002.1"/>
</dbReference>
<dbReference type="SUPFAM" id="SSF46894">
    <property type="entry name" value="C-terminal effector domain of the bipartite response regulators"/>
    <property type="match status" value="1"/>
</dbReference>
<comment type="caution">
    <text evidence="3">The sequence shown here is derived from an EMBL/GenBank/DDBJ whole genome shotgun (WGS) entry which is preliminary data.</text>
</comment>
<evidence type="ECO:0000256" key="1">
    <source>
        <dbReference type="ARBA" id="ARBA00023125"/>
    </source>
</evidence>